<reference evidence="1" key="2">
    <citation type="submission" date="2022-06" db="UniProtKB">
        <authorList>
            <consortium name="EnsemblMetazoa"/>
        </authorList>
    </citation>
    <scope>IDENTIFICATION</scope>
    <source>
        <strain evidence="1">PS312</strain>
    </source>
</reference>
<accession>A0A2A6CTV9</accession>
<accession>A0A8R1UEI1</accession>
<protein>
    <submittedName>
        <fullName evidence="1">Uncharacterized protein</fullName>
    </submittedName>
</protein>
<dbReference type="AlphaFoldDB" id="A0A2A6CTV9"/>
<keyword evidence="2" id="KW-1185">Reference proteome</keyword>
<dbReference type="Proteomes" id="UP000005239">
    <property type="component" value="Unassembled WGS sequence"/>
</dbReference>
<dbReference type="EnsemblMetazoa" id="PPA16229.1">
    <property type="protein sequence ID" value="PPA16229.1"/>
    <property type="gene ID" value="WBGene00105783"/>
</dbReference>
<evidence type="ECO:0000313" key="2">
    <source>
        <dbReference type="Proteomes" id="UP000005239"/>
    </source>
</evidence>
<organism evidence="1 2">
    <name type="scientific">Pristionchus pacificus</name>
    <name type="common">Parasitic nematode worm</name>
    <dbReference type="NCBI Taxonomy" id="54126"/>
    <lineage>
        <taxon>Eukaryota</taxon>
        <taxon>Metazoa</taxon>
        <taxon>Ecdysozoa</taxon>
        <taxon>Nematoda</taxon>
        <taxon>Chromadorea</taxon>
        <taxon>Rhabditida</taxon>
        <taxon>Rhabditina</taxon>
        <taxon>Diplogasteromorpha</taxon>
        <taxon>Diplogasteroidea</taxon>
        <taxon>Neodiplogasteridae</taxon>
        <taxon>Pristionchus</taxon>
    </lineage>
</organism>
<sequence>MLRSLLSSPFLHQDQCSLSSDDGREESELLQLVPIAHLTPSPATKDNNMASPFHCCVLFSSLPLSQFVSLSHSPISLPPKSRLIIAVLIYHNQRRRAISSRPFKGKGQIEGRSAIECASGMRTVTTRSVMTGGEGGGSDEDDASHTSRRALVMKGRNGSWLMIVILSLVMMQQPSAAVVAAPTSIPINANLGGSIDVPSGEKATSTEKLRRNLEEEESELIHRKADGYDIYRSREFNGTLLRRSDKTRADFKKFIDHNCREKDIDNLNTFFNWEQDQFAKHLKTNVLALLETNKGSNRKEVPESYKNTLRTLIDPHKDVSDILKSICPMTDSMLDEMNLKRKTDNDRLENEIVNAVFASMYRRQASDGAIFRTSTMRRKTLEELKQEHLQFDEQFTKEITRVLRR</sequence>
<reference evidence="2" key="1">
    <citation type="journal article" date="2008" name="Nat. Genet.">
        <title>The Pristionchus pacificus genome provides a unique perspective on nematode lifestyle and parasitism.</title>
        <authorList>
            <person name="Dieterich C."/>
            <person name="Clifton S.W."/>
            <person name="Schuster L.N."/>
            <person name="Chinwalla A."/>
            <person name="Delehaunty K."/>
            <person name="Dinkelacker I."/>
            <person name="Fulton L."/>
            <person name="Fulton R."/>
            <person name="Godfrey J."/>
            <person name="Minx P."/>
            <person name="Mitreva M."/>
            <person name="Roeseler W."/>
            <person name="Tian H."/>
            <person name="Witte H."/>
            <person name="Yang S.P."/>
            <person name="Wilson R.K."/>
            <person name="Sommer R.J."/>
        </authorList>
    </citation>
    <scope>NUCLEOTIDE SEQUENCE [LARGE SCALE GENOMIC DNA]</scope>
    <source>
        <strain evidence="2">PS312</strain>
    </source>
</reference>
<gene>
    <name evidence="1" type="primary">WBGene00105783</name>
</gene>
<evidence type="ECO:0000313" key="1">
    <source>
        <dbReference type="EnsemblMetazoa" id="PPA16229.1"/>
    </source>
</evidence>
<name>A0A2A6CTV9_PRIPA</name>
<proteinExistence type="predicted"/>